<evidence type="ECO:0000256" key="1">
    <source>
        <dbReference type="SAM" id="Phobius"/>
    </source>
</evidence>
<keyword evidence="1" id="KW-0812">Transmembrane</keyword>
<reference evidence="3 4" key="1">
    <citation type="submission" date="2017-09" db="EMBL/GenBank/DDBJ databases">
        <title>Depth-based differentiation of microbial function through sediment-hosted aquifers and enrichment of novel symbionts in the deep terrestrial subsurface.</title>
        <authorList>
            <person name="Probst A.J."/>
            <person name="Ladd B."/>
            <person name="Jarett J.K."/>
            <person name="Geller-Mcgrath D.E."/>
            <person name="Sieber C.M."/>
            <person name="Emerson J.B."/>
            <person name="Anantharaman K."/>
            <person name="Thomas B.C."/>
            <person name="Malmstrom R."/>
            <person name="Stieglmeier M."/>
            <person name="Klingl A."/>
            <person name="Woyke T."/>
            <person name="Ryan C.M."/>
            <person name="Banfield J.F."/>
        </authorList>
    </citation>
    <scope>NUCLEOTIDE SEQUENCE [LARGE SCALE GENOMIC DNA]</scope>
    <source>
        <strain evidence="3">CG23_combo_of_CG06-09_8_20_14_all_38_19</strain>
    </source>
</reference>
<sequence length="547" mass="61737">MRGKFFLFIIILGIIFGGIGYYYYKNNMYSKDVLKLEILGPDTAELGEDIEYVVKYKNNGGFVLEEPKLIFEYPQYSVVENDKPQRQEIPLEDIYPGAENALSFKGKLLGKENESKVAKAWLSYRPKNLKARYESATTLTAIIKPVPLTFEFDLPSKVESGKEFHFRLNYFSNANYPLSNLRVFVDYPSDFEFISSMPKSLEKTEWGLGLLNRTDGGRIEIVGKVSGEPAEEKIFKAKLGIWQDGEYILLKEAVRGLEIMQPSIFISWQINGSPRYITNVGDYLHYEIFFKNTGEKPLENLFLVAKLDDSLLDFSTIQPGNGKFQESSKTLIWDHTMNQDLRFLDSMDEGKVDFWIKVKDQLSSNNPVIKTKISLSQVNEEIETKVNAKLALSQKGYFSQGPFVNSGSLPPTVGQSTSYTIFWQIQNFYNDVKNVKVKATLPSQVRLSGELFPKDAKFAFDQVSREIVWDVGDLVGESAGSTTGKEIFFQVVLTPDPNQRGQAAQLVSEAKIIGQDSWTEAPLETKAPEITTSLPDDVAVSGKDIVQ</sequence>
<keyword evidence="1" id="KW-0472">Membrane</keyword>
<dbReference type="AlphaFoldDB" id="A0A2G9YVE1"/>
<evidence type="ECO:0000259" key="2">
    <source>
        <dbReference type="Pfam" id="PF24595"/>
    </source>
</evidence>
<feature type="domain" description="DUF7619" evidence="2">
    <location>
        <begin position="271"/>
        <end position="384"/>
    </location>
</feature>
<dbReference type="EMBL" id="PCRP01000075">
    <property type="protein sequence ID" value="PIP23177.1"/>
    <property type="molecule type" value="Genomic_DNA"/>
</dbReference>
<accession>A0A2G9YVE1</accession>
<protein>
    <recommendedName>
        <fullName evidence="2">DUF7619 domain-containing protein</fullName>
    </recommendedName>
</protein>
<evidence type="ECO:0000313" key="3">
    <source>
        <dbReference type="EMBL" id="PIP23177.1"/>
    </source>
</evidence>
<name>A0A2G9YVE1_9BACT</name>
<keyword evidence="1" id="KW-1133">Transmembrane helix</keyword>
<dbReference type="Proteomes" id="UP000230273">
    <property type="component" value="Unassembled WGS sequence"/>
</dbReference>
<dbReference type="Pfam" id="PF24595">
    <property type="entry name" value="DUF7619"/>
    <property type="match status" value="1"/>
</dbReference>
<evidence type="ECO:0000313" key="4">
    <source>
        <dbReference type="Proteomes" id="UP000230273"/>
    </source>
</evidence>
<comment type="caution">
    <text evidence="3">The sequence shown here is derived from an EMBL/GenBank/DDBJ whole genome shotgun (WGS) entry which is preliminary data.</text>
</comment>
<gene>
    <name evidence="3" type="ORF">COX36_04805</name>
</gene>
<organism evidence="3 4">
    <name type="scientific">Candidatus Nealsonbacteria bacterium CG23_combo_of_CG06-09_8_20_14_all_38_19</name>
    <dbReference type="NCBI Taxonomy" id="1974721"/>
    <lineage>
        <taxon>Bacteria</taxon>
        <taxon>Candidatus Nealsoniibacteriota</taxon>
    </lineage>
</organism>
<dbReference type="InterPro" id="IPR055353">
    <property type="entry name" value="DUF7619"/>
</dbReference>
<dbReference type="Gene3D" id="2.60.40.1170">
    <property type="entry name" value="Mu homology domain, subdomain B"/>
    <property type="match status" value="1"/>
</dbReference>
<feature type="transmembrane region" description="Helical" evidence="1">
    <location>
        <begin position="5"/>
        <end position="24"/>
    </location>
</feature>
<proteinExistence type="predicted"/>